<comment type="subcellular location">
    <subcellularLocation>
        <location evidence="1">Nucleus</location>
    </subcellularLocation>
</comment>
<evidence type="ECO:0000256" key="5">
    <source>
        <dbReference type="ARBA" id="ARBA00023172"/>
    </source>
</evidence>
<dbReference type="EMBL" id="CAUOFW020000848">
    <property type="protein sequence ID" value="CAK9137956.1"/>
    <property type="molecule type" value="Genomic_DNA"/>
</dbReference>
<gene>
    <name evidence="10" type="ORF">ILEXP_LOCUS5012</name>
</gene>
<dbReference type="PANTHER" id="PTHR13989">
    <property type="entry name" value="REPLICATION PROTEIN A-RELATED"/>
    <property type="match status" value="1"/>
</dbReference>
<keyword evidence="3" id="KW-0227">DNA damage</keyword>
<dbReference type="GO" id="GO:0006281">
    <property type="term" value="P:DNA repair"/>
    <property type="evidence" value="ECO:0007669"/>
    <property type="project" value="UniProtKB-KW"/>
</dbReference>
<organism evidence="10 11">
    <name type="scientific">Ilex paraguariensis</name>
    <name type="common">yerba mate</name>
    <dbReference type="NCBI Taxonomy" id="185542"/>
    <lineage>
        <taxon>Eukaryota</taxon>
        <taxon>Viridiplantae</taxon>
        <taxon>Streptophyta</taxon>
        <taxon>Embryophyta</taxon>
        <taxon>Tracheophyta</taxon>
        <taxon>Spermatophyta</taxon>
        <taxon>Magnoliopsida</taxon>
        <taxon>eudicotyledons</taxon>
        <taxon>Gunneridae</taxon>
        <taxon>Pentapetalae</taxon>
        <taxon>asterids</taxon>
        <taxon>campanulids</taxon>
        <taxon>Aquifoliales</taxon>
        <taxon>Aquifoliaceae</taxon>
        <taxon>Ilex</taxon>
    </lineage>
</organism>
<dbReference type="GO" id="GO:0003677">
    <property type="term" value="F:DNA binding"/>
    <property type="evidence" value="ECO:0007669"/>
    <property type="project" value="UniProtKB-KW"/>
</dbReference>
<dbReference type="InterPro" id="IPR036388">
    <property type="entry name" value="WH-like_DNA-bd_sf"/>
</dbReference>
<dbReference type="FunFam" id="1.10.10.10:FF:000168">
    <property type="entry name" value="Replication protein A 32 kDa subunit"/>
    <property type="match status" value="1"/>
</dbReference>
<dbReference type="AlphaFoldDB" id="A0ABC8QYW9"/>
<keyword evidence="11" id="KW-1185">Reference proteome</keyword>
<evidence type="ECO:0000256" key="7">
    <source>
        <dbReference type="ARBA" id="ARBA00023242"/>
    </source>
</evidence>
<dbReference type="Gene3D" id="1.10.10.10">
    <property type="entry name" value="Winged helix-like DNA-binding domain superfamily/Winged helix DNA-binding domain"/>
    <property type="match status" value="1"/>
</dbReference>
<evidence type="ECO:0000256" key="4">
    <source>
        <dbReference type="ARBA" id="ARBA00023125"/>
    </source>
</evidence>
<comment type="similarity">
    <text evidence="2">Belongs to the replication factor A protein 2 family.</text>
</comment>
<name>A0ABC8QYW9_9AQUA</name>
<dbReference type="GO" id="GO:0005634">
    <property type="term" value="C:nucleus"/>
    <property type="evidence" value="ECO:0007669"/>
    <property type="project" value="UniProtKB-SubCell"/>
</dbReference>
<accession>A0ABC8QYW9</accession>
<reference evidence="10 11" key="1">
    <citation type="submission" date="2024-02" db="EMBL/GenBank/DDBJ databases">
        <authorList>
            <person name="Vignale AGUSTIN F."/>
            <person name="Sosa J E."/>
            <person name="Modenutti C."/>
        </authorList>
    </citation>
    <scope>NUCLEOTIDE SEQUENCE [LARGE SCALE GENOMIC DNA]</scope>
</reference>
<evidence type="ECO:0000259" key="9">
    <source>
        <dbReference type="Pfam" id="PF08784"/>
    </source>
</evidence>
<keyword evidence="4" id="KW-0238">DNA-binding</keyword>
<dbReference type="InterPro" id="IPR040260">
    <property type="entry name" value="RFA2-like"/>
</dbReference>
<keyword evidence="6" id="KW-0234">DNA repair</keyword>
<evidence type="ECO:0000256" key="3">
    <source>
        <dbReference type="ARBA" id="ARBA00022763"/>
    </source>
</evidence>
<proteinExistence type="inferred from homology"/>
<evidence type="ECO:0000313" key="10">
    <source>
        <dbReference type="EMBL" id="CAK9137956.1"/>
    </source>
</evidence>
<dbReference type="SUPFAM" id="SSF46785">
    <property type="entry name" value="Winged helix' DNA-binding domain"/>
    <property type="match status" value="1"/>
</dbReference>
<feature type="domain" description="Replication protein A C-terminal" evidence="9">
    <location>
        <begin position="66"/>
        <end position="169"/>
    </location>
</feature>
<keyword evidence="5" id="KW-0233">DNA recombination</keyword>
<dbReference type="Pfam" id="PF08784">
    <property type="entry name" value="RPA_C"/>
    <property type="match status" value="1"/>
</dbReference>
<sequence length="178" mass="19979">MIAFLQDISCVKFAQRNTSSSVLVFMGGVCSACYQNINFLSLVVTFRPVMDYNQIAYHFVESIYVHLHNTKSRTGVPTSAHMPSSSLNTPSKGYQAAPPNQFSGHYSIDGLKDIDKKVMDYLQQPQCLIQEKGVHRDELAQRLSIPLEKILEAIRSLEEEGLIYSTIDECHFKSTVNG</sequence>
<evidence type="ECO:0000256" key="6">
    <source>
        <dbReference type="ARBA" id="ARBA00023204"/>
    </source>
</evidence>
<feature type="region of interest" description="Disordered" evidence="8">
    <location>
        <begin position="74"/>
        <end position="94"/>
    </location>
</feature>
<evidence type="ECO:0000313" key="11">
    <source>
        <dbReference type="Proteomes" id="UP001642360"/>
    </source>
</evidence>
<dbReference type="InterPro" id="IPR014892">
    <property type="entry name" value="RPA_C"/>
</dbReference>
<keyword evidence="7" id="KW-0539">Nucleus</keyword>
<evidence type="ECO:0000256" key="1">
    <source>
        <dbReference type="ARBA" id="ARBA00004123"/>
    </source>
</evidence>
<protein>
    <recommendedName>
        <fullName evidence="9">Replication protein A C-terminal domain-containing protein</fullName>
    </recommendedName>
</protein>
<comment type="caution">
    <text evidence="10">The sequence shown here is derived from an EMBL/GenBank/DDBJ whole genome shotgun (WGS) entry which is preliminary data.</text>
</comment>
<dbReference type="InterPro" id="IPR036390">
    <property type="entry name" value="WH_DNA-bd_sf"/>
</dbReference>
<dbReference type="GO" id="GO:0006310">
    <property type="term" value="P:DNA recombination"/>
    <property type="evidence" value="ECO:0007669"/>
    <property type="project" value="UniProtKB-KW"/>
</dbReference>
<evidence type="ECO:0000256" key="8">
    <source>
        <dbReference type="SAM" id="MobiDB-lite"/>
    </source>
</evidence>
<evidence type="ECO:0000256" key="2">
    <source>
        <dbReference type="ARBA" id="ARBA00007815"/>
    </source>
</evidence>
<dbReference type="Proteomes" id="UP001642360">
    <property type="component" value="Unassembled WGS sequence"/>
</dbReference>
<dbReference type="PANTHER" id="PTHR13989:SF16">
    <property type="entry name" value="REPLICATION PROTEIN A2"/>
    <property type="match status" value="1"/>
</dbReference>